<dbReference type="OrthoDB" id="2081253at2"/>
<dbReference type="EMBL" id="FQUI01000005">
    <property type="protein sequence ID" value="SHE48058.1"/>
    <property type="molecule type" value="Genomic_DNA"/>
</dbReference>
<evidence type="ECO:0000256" key="1">
    <source>
        <dbReference type="SAM" id="MobiDB-lite"/>
    </source>
</evidence>
<dbReference type="Pfam" id="PF05069">
    <property type="entry name" value="Phage_tail_S"/>
    <property type="match status" value="1"/>
</dbReference>
<organism evidence="2 3">
    <name type="scientific">Marinitoga hydrogenitolerans (strain DSM 16785 / JCM 12826 / AT1271)</name>
    <dbReference type="NCBI Taxonomy" id="1122195"/>
    <lineage>
        <taxon>Bacteria</taxon>
        <taxon>Thermotogati</taxon>
        <taxon>Thermotogota</taxon>
        <taxon>Thermotogae</taxon>
        <taxon>Petrotogales</taxon>
        <taxon>Petrotogaceae</taxon>
        <taxon>Marinitoga</taxon>
    </lineage>
</organism>
<feature type="region of interest" description="Disordered" evidence="1">
    <location>
        <begin position="45"/>
        <end position="69"/>
    </location>
</feature>
<dbReference type="Proteomes" id="UP000184334">
    <property type="component" value="Unassembled WGS sequence"/>
</dbReference>
<gene>
    <name evidence="2" type="ORF">SAMN02745164_00512</name>
</gene>
<comment type="caution">
    <text evidence="2">The sequence shown here is derived from an EMBL/GenBank/DDBJ whole genome shotgun (WGS) entry which is preliminary data.</text>
</comment>
<reference evidence="2" key="1">
    <citation type="submission" date="2016-11" db="EMBL/GenBank/DDBJ databases">
        <authorList>
            <person name="Varghese N."/>
            <person name="Submissions S."/>
        </authorList>
    </citation>
    <scope>NUCLEOTIDE SEQUENCE [LARGE SCALE GENOMIC DNA]</scope>
    <source>
        <strain evidence="2">DSM 16785</strain>
    </source>
</reference>
<evidence type="ECO:0000313" key="3">
    <source>
        <dbReference type="Proteomes" id="UP000184334"/>
    </source>
</evidence>
<name>A0A1M4TUF6_MARH1</name>
<keyword evidence="3" id="KW-1185">Reference proteome</keyword>
<dbReference type="NCBIfam" id="TIGR01635">
    <property type="entry name" value="tail_comp_S"/>
    <property type="match status" value="1"/>
</dbReference>
<accession>A0A1M4TUF6</accession>
<evidence type="ECO:0000313" key="2">
    <source>
        <dbReference type="EMBL" id="SHE48058.1"/>
    </source>
</evidence>
<dbReference type="InterPro" id="IPR006522">
    <property type="entry name" value="Phage_virion_morphogenesis"/>
</dbReference>
<feature type="compositionally biased region" description="Basic and acidic residues" evidence="1">
    <location>
        <begin position="45"/>
        <end position="58"/>
    </location>
</feature>
<proteinExistence type="predicted"/>
<dbReference type="RefSeq" id="WP_072863140.1">
    <property type="nucleotide sequence ID" value="NZ_FQUI01000005.1"/>
</dbReference>
<sequence length="139" mass="16550">MKIIINDKELKKKLSELKRKTNDLTPVMKDTALIMKQSILKNFDDQGTEQKKWKDLSRKTKKRKQKEKGTSYPILVDTGRLKKSFNTSYTKYTARVYTGVKYGVYHQTGTRKIPKRPFMHVRKEHLETIKRLILKYLEE</sequence>
<dbReference type="STRING" id="1122195.SAMN02745164_00512"/>
<dbReference type="AlphaFoldDB" id="A0A1M4TUF6"/>
<protein>
    <submittedName>
        <fullName evidence="2">Phage virion morphogenesis (Putative tail completion) protein</fullName>
    </submittedName>
</protein>